<dbReference type="Pfam" id="PF13181">
    <property type="entry name" value="TPR_8"/>
    <property type="match status" value="3"/>
</dbReference>
<evidence type="ECO:0000313" key="4">
    <source>
        <dbReference type="Proteomes" id="UP000014155"/>
    </source>
</evidence>
<feature type="repeat" description="TPR" evidence="1">
    <location>
        <begin position="402"/>
        <end position="435"/>
    </location>
</feature>
<dbReference type="Pfam" id="PF13432">
    <property type="entry name" value="TPR_16"/>
    <property type="match status" value="1"/>
</dbReference>
<feature type="repeat" description="TPR" evidence="1">
    <location>
        <begin position="504"/>
        <end position="537"/>
    </location>
</feature>
<keyword evidence="2" id="KW-0812">Transmembrane</keyword>
<dbReference type="PANTHER" id="PTHR12558">
    <property type="entry name" value="CELL DIVISION CYCLE 16,23,27"/>
    <property type="match status" value="1"/>
</dbReference>
<dbReference type="InterPro" id="IPR019734">
    <property type="entry name" value="TPR_rpt"/>
</dbReference>
<dbReference type="PROSITE" id="PS50293">
    <property type="entry name" value="TPR_REGION"/>
    <property type="match status" value="2"/>
</dbReference>
<dbReference type="AlphaFoldDB" id="S0FJF9"/>
<dbReference type="PROSITE" id="PS50005">
    <property type="entry name" value="TPR"/>
    <property type="match status" value="9"/>
</dbReference>
<feature type="repeat" description="TPR" evidence="1">
    <location>
        <begin position="368"/>
        <end position="401"/>
    </location>
</feature>
<feature type="transmembrane region" description="Helical" evidence="2">
    <location>
        <begin position="29"/>
        <end position="50"/>
    </location>
</feature>
<gene>
    <name evidence="3" type="ORF">CTER_2347</name>
</gene>
<sequence length="594" mass="67527">MFLLTAFNMVILVVLLVYVFYRLLKTKSLVTLVSFTLQLSALTIVVLSLINQVQTSNNVELFYLFCGVVLPCLLIASDYRSMIRKIKEKGSFEGFITVDQNTADRNEDAAEIMSVISDETFVNDTISELGFIKEELYRGIRKKLVQAEHLYSDGNFDDACELYGNLIALVGSSSNLYFSYANATFKKGMYSEAQGYYRKVLELNGQLIEQLKKAAHNSSNSEVISKIQSKQYLVYYNIGVTYLNIGKLDFALENFQKALEINPGFNIAKEGIGRIFAERGNKIEAVKYYEDILEKDGNNYVISLLLGKLFMELEDMGQAETCFRKCIKLSPEKSEGYAELGKLLMARKHYEQAAKVYKSYIAINETDYSGHYNLAGCYFRLKEPDRAVLEYKRALELNPDSHNCLFNLALVYEDMGEYDKAIDLYKSAILIKIDFVDAYNNLGILFSKIQSPMEALATYTNGIKACSDNGGLYYNMGVVLFDLRRYQDAADVFRRAIEKNPGDTDVYYYLGASLTEAKKYDEAIKAYGRALDQNMSEAEIYYNIAAVYALMKKQDIAMDNLKKAISINPDIKQQVYVNNVFDFLQGQLLMLEEN</sequence>
<dbReference type="Gene3D" id="1.25.40.10">
    <property type="entry name" value="Tetratricopeptide repeat domain"/>
    <property type="match status" value="4"/>
</dbReference>
<feature type="repeat" description="TPR" evidence="1">
    <location>
        <begin position="174"/>
        <end position="207"/>
    </location>
</feature>
<dbReference type="eggNOG" id="COG0457">
    <property type="taxonomic scope" value="Bacteria"/>
</dbReference>
<feature type="transmembrane region" description="Helical" evidence="2">
    <location>
        <begin position="6"/>
        <end position="24"/>
    </location>
</feature>
<feature type="repeat" description="TPR" evidence="1">
    <location>
        <begin position="470"/>
        <end position="503"/>
    </location>
</feature>
<feature type="transmembrane region" description="Helical" evidence="2">
    <location>
        <begin position="62"/>
        <end position="79"/>
    </location>
</feature>
<protein>
    <submittedName>
        <fullName evidence="3">Tetratricopeptide TPR_1 repeat-containing protein</fullName>
    </submittedName>
</protein>
<dbReference type="Pfam" id="PF00515">
    <property type="entry name" value="TPR_1"/>
    <property type="match status" value="1"/>
</dbReference>
<dbReference type="SUPFAM" id="SSF48452">
    <property type="entry name" value="TPR-like"/>
    <property type="match status" value="2"/>
</dbReference>
<keyword evidence="4" id="KW-1185">Reference proteome</keyword>
<dbReference type="InterPro" id="IPR011990">
    <property type="entry name" value="TPR-like_helical_dom_sf"/>
</dbReference>
<feature type="repeat" description="TPR" evidence="1">
    <location>
        <begin position="232"/>
        <end position="265"/>
    </location>
</feature>
<evidence type="ECO:0000313" key="3">
    <source>
        <dbReference type="EMBL" id="EMS71862.1"/>
    </source>
</evidence>
<feature type="repeat" description="TPR" evidence="1">
    <location>
        <begin position="300"/>
        <end position="333"/>
    </location>
</feature>
<name>S0FJF9_RUMCE</name>
<keyword evidence="2" id="KW-1133">Transmembrane helix</keyword>
<accession>S0FJF9</accession>
<keyword evidence="2" id="KW-0472">Membrane</keyword>
<dbReference type="EMBL" id="AORV01000033">
    <property type="protein sequence ID" value="EMS71862.1"/>
    <property type="molecule type" value="Genomic_DNA"/>
</dbReference>
<comment type="caution">
    <text evidence="3">The sequence shown here is derived from an EMBL/GenBank/DDBJ whole genome shotgun (WGS) entry which is preliminary data.</text>
</comment>
<dbReference type="PANTHER" id="PTHR12558:SF44">
    <property type="entry name" value="TETRATRICOPEPTIDE REPEAT-CONTAINING PROTEIN"/>
    <property type="match status" value="1"/>
</dbReference>
<keyword evidence="1" id="KW-0802">TPR repeat</keyword>
<dbReference type="Proteomes" id="UP000014155">
    <property type="component" value="Unassembled WGS sequence"/>
</dbReference>
<feature type="repeat" description="TPR" evidence="1">
    <location>
        <begin position="538"/>
        <end position="571"/>
    </location>
</feature>
<organism evidence="3 4">
    <name type="scientific">Ruminiclostridium cellobioparum subsp. termitidis CT1112</name>
    <dbReference type="NCBI Taxonomy" id="1195236"/>
    <lineage>
        <taxon>Bacteria</taxon>
        <taxon>Bacillati</taxon>
        <taxon>Bacillota</taxon>
        <taxon>Clostridia</taxon>
        <taxon>Eubacteriales</taxon>
        <taxon>Oscillospiraceae</taxon>
        <taxon>Ruminiclostridium</taxon>
    </lineage>
</organism>
<dbReference type="NCBIfam" id="NF047558">
    <property type="entry name" value="TPR_END_plus"/>
    <property type="match status" value="1"/>
</dbReference>
<evidence type="ECO:0000256" key="2">
    <source>
        <dbReference type="SAM" id="Phobius"/>
    </source>
</evidence>
<proteinExistence type="predicted"/>
<feature type="repeat" description="TPR" evidence="1">
    <location>
        <begin position="334"/>
        <end position="367"/>
    </location>
</feature>
<evidence type="ECO:0000256" key="1">
    <source>
        <dbReference type="PROSITE-ProRule" id="PRU00339"/>
    </source>
</evidence>
<reference evidence="3 4" key="1">
    <citation type="journal article" date="2013" name="Genome Announc.">
        <title>Draft Genome Sequence of the Cellulolytic, Mesophilic, Anaerobic Bacterium Clostridium termitidis Strain CT1112 (DSM 5398).</title>
        <authorList>
            <person name="Lal S."/>
            <person name="Ramachandran U."/>
            <person name="Zhang X."/>
            <person name="Munir R."/>
            <person name="Sparling R."/>
            <person name="Levin D.B."/>
        </authorList>
    </citation>
    <scope>NUCLEOTIDE SEQUENCE [LARGE SCALE GENOMIC DNA]</scope>
    <source>
        <strain evidence="3 4">CT1112</strain>
    </source>
</reference>
<dbReference type="RefSeq" id="WP_004625842.1">
    <property type="nucleotide sequence ID" value="NZ_AORV01000033.1"/>
</dbReference>
<dbReference type="PATRIC" id="fig|1195236.3.peg.2656"/>
<dbReference type="SMART" id="SM00028">
    <property type="entry name" value="TPR"/>
    <property type="match status" value="11"/>
</dbReference>
<dbReference type="STRING" id="1195236.CTER_2347"/>
<dbReference type="Pfam" id="PF12895">
    <property type="entry name" value="ANAPC3"/>
    <property type="match status" value="1"/>
</dbReference>